<evidence type="ECO:0000313" key="10">
    <source>
        <dbReference type="Proteomes" id="UP000188268"/>
    </source>
</evidence>
<dbReference type="InterPro" id="IPR039904">
    <property type="entry name" value="TRANK1"/>
</dbReference>
<keyword evidence="2" id="KW-0378">Hydrolase</keyword>
<dbReference type="Pfam" id="PF00580">
    <property type="entry name" value="UvrD-helicase"/>
    <property type="match status" value="1"/>
</dbReference>
<evidence type="ECO:0000256" key="4">
    <source>
        <dbReference type="ARBA" id="ARBA00022840"/>
    </source>
</evidence>
<proteinExistence type="predicted"/>
<keyword evidence="1" id="KW-0547">Nucleotide-binding</keyword>
<evidence type="ECO:0008006" key="11">
    <source>
        <dbReference type="Google" id="ProtNLM"/>
    </source>
</evidence>
<dbReference type="OrthoDB" id="3156807at2759"/>
<dbReference type="AlphaFoldDB" id="A0A1R3GRJ6"/>
<dbReference type="GO" id="GO:0004386">
    <property type="term" value="F:helicase activity"/>
    <property type="evidence" value="ECO:0007669"/>
    <property type="project" value="UniProtKB-KW"/>
</dbReference>
<evidence type="ECO:0000256" key="3">
    <source>
        <dbReference type="ARBA" id="ARBA00022806"/>
    </source>
</evidence>
<dbReference type="EMBL" id="AWWV01013652">
    <property type="protein sequence ID" value="OMO60734.1"/>
    <property type="molecule type" value="Genomic_DNA"/>
</dbReference>
<dbReference type="InterPro" id="IPR027417">
    <property type="entry name" value="P-loop_NTPase"/>
</dbReference>
<dbReference type="OMA" id="NIARCAY"/>
<gene>
    <name evidence="9" type="ORF">CCACVL1_23910</name>
</gene>
<reference evidence="9 10" key="1">
    <citation type="submission" date="2013-09" db="EMBL/GenBank/DDBJ databases">
        <title>Corchorus capsularis genome sequencing.</title>
        <authorList>
            <person name="Alam M."/>
            <person name="Haque M.S."/>
            <person name="Islam M.S."/>
            <person name="Emdad E.M."/>
            <person name="Islam M.M."/>
            <person name="Ahmed B."/>
            <person name="Halim A."/>
            <person name="Hossen Q.M.M."/>
            <person name="Hossain M.Z."/>
            <person name="Ahmed R."/>
            <person name="Khan M.M."/>
            <person name="Islam R."/>
            <person name="Rashid M.M."/>
            <person name="Khan S.A."/>
            <person name="Rahman M.S."/>
            <person name="Alam M."/>
        </authorList>
    </citation>
    <scope>NUCLEOTIDE SEQUENCE [LARGE SCALE GENOMIC DNA]</scope>
    <source>
        <strain evidence="10">cv. CVL-1</strain>
        <tissue evidence="9">Whole seedling</tissue>
    </source>
</reference>
<dbReference type="PANTHER" id="PTHR21529">
    <property type="entry name" value="MAMMARY TURMOR VIRUS RECEPTOR HOMOLOG 1, 2 MTVR1, 2"/>
    <property type="match status" value="1"/>
</dbReference>
<feature type="region of interest" description="Disordered" evidence="5">
    <location>
        <begin position="1"/>
        <end position="82"/>
    </location>
</feature>
<feature type="compositionally biased region" description="Basic and acidic residues" evidence="5">
    <location>
        <begin position="70"/>
        <end position="82"/>
    </location>
</feature>
<feature type="compositionally biased region" description="Polar residues" evidence="5">
    <location>
        <begin position="13"/>
        <end position="30"/>
    </location>
</feature>
<evidence type="ECO:0000259" key="6">
    <source>
        <dbReference type="Pfam" id="PF00580"/>
    </source>
</evidence>
<evidence type="ECO:0000259" key="7">
    <source>
        <dbReference type="Pfam" id="PF13361"/>
    </source>
</evidence>
<evidence type="ECO:0000313" key="9">
    <source>
        <dbReference type="EMBL" id="OMO60734.1"/>
    </source>
</evidence>
<name>A0A1R3GRJ6_COCAP</name>
<dbReference type="GO" id="GO:0016787">
    <property type="term" value="F:hydrolase activity"/>
    <property type="evidence" value="ECO:0007669"/>
    <property type="project" value="UniProtKB-KW"/>
</dbReference>
<dbReference type="Gramene" id="OMO60734">
    <property type="protein sequence ID" value="OMO60734"/>
    <property type="gene ID" value="CCACVL1_23910"/>
</dbReference>
<organism evidence="9 10">
    <name type="scientific">Corchorus capsularis</name>
    <name type="common">Jute</name>
    <dbReference type="NCBI Taxonomy" id="210143"/>
    <lineage>
        <taxon>Eukaryota</taxon>
        <taxon>Viridiplantae</taxon>
        <taxon>Streptophyta</taxon>
        <taxon>Embryophyta</taxon>
        <taxon>Tracheophyta</taxon>
        <taxon>Spermatophyta</taxon>
        <taxon>Magnoliopsida</taxon>
        <taxon>eudicotyledons</taxon>
        <taxon>Gunneridae</taxon>
        <taxon>Pentapetalae</taxon>
        <taxon>rosids</taxon>
        <taxon>malvids</taxon>
        <taxon>Malvales</taxon>
        <taxon>Malvaceae</taxon>
        <taxon>Grewioideae</taxon>
        <taxon>Apeibeae</taxon>
        <taxon>Corchorus</taxon>
    </lineage>
</organism>
<evidence type="ECO:0000256" key="5">
    <source>
        <dbReference type="SAM" id="MobiDB-lite"/>
    </source>
</evidence>
<feature type="domain" description="DUF6469" evidence="8">
    <location>
        <begin position="154"/>
        <end position="250"/>
    </location>
</feature>
<evidence type="ECO:0000256" key="1">
    <source>
        <dbReference type="ARBA" id="ARBA00022741"/>
    </source>
</evidence>
<evidence type="ECO:0000256" key="2">
    <source>
        <dbReference type="ARBA" id="ARBA00022801"/>
    </source>
</evidence>
<protein>
    <recommendedName>
        <fullName evidence="11">UvrD-like helicase ATP-binding domain-containing protein</fullName>
    </recommendedName>
</protein>
<keyword evidence="4" id="KW-0067">ATP-binding</keyword>
<sequence>MGGALSSPEKRNNLGSFQSSEVNMEAQSSSENKKVVAMGSFDASEGKMGAQSSMENRTIEKMGSSSSSDAVEKKMGGDCSSEKRDITKNLEFIPTVFSWSVEDIFNDNLYKDQVEKIPDSFESTEQYFGSFLLPLLEETRAAMHSSMETIDRAPYAEVTYFEHVKLRRKSFFNVNVDAWRNRFSTDRGKEPYRTLPGDVFVIADAKPETASDLQRAGRIWTFALVTNISDDDDEFASGGNYIQESALQDDDIDGAAQFEDIPDSFVDIPPKEYPLVITFQKFLIMLDGTIGNSFFKKFLNARELSNWEVGKAPIFLRNFIRTREVNYEKFCSVYWPHFNAKLTKKLDSSRVFTEIMSHIKGGSISGYACHGGRLNEEDYVNLSEGRFSTLSRHERQMIYDIFQDYEKMKGQNGEFDMADLVIDLHCRFQNERYEGEIVDFVYIDEVQDLTMRQIALFKYVCKNVSEGFVFCGDTAQTIARGVDFRFEDIRSLFYNEFISESKCKSNDRKKEKGQISNTFQLSQNFRTHDGVLRLAQSVIDLLYRFFPSFVDILCPETSLISGEAPILLEPEKEENAIAALFRFLGKKTGDMVGFGAEQVILVRDDLAKHEIMKCVGKQALVLTIVECKGLEFQDVLLYNFFGSSPLKSHWRVVYEYMKEQGLLDASWSFPSFKQEKHNILCSELKQLYVAITRTRQRLWIFDNEEEFSKPVFDYWKKMGLVQIRKLDDSLAQAMQVASSLEEWKSQGYKLLRQGNYVMATVCFERAHDTYGEKLAKALGLREDAERLHNSNPERASSAMRQAAETFYSIGKAEDAADCFYILKEYERAAGYDEGKSSKVVPSTSSDLLEMGM</sequence>
<dbReference type="Gene3D" id="3.40.50.300">
    <property type="entry name" value="P-loop containing nucleotide triphosphate hydrolases"/>
    <property type="match status" value="2"/>
</dbReference>
<dbReference type="InterPro" id="IPR014017">
    <property type="entry name" value="DNA_helicase_UvrD-like_C"/>
</dbReference>
<dbReference type="InterPro" id="IPR045529">
    <property type="entry name" value="DUF6469"/>
</dbReference>
<feature type="domain" description="UvrD-like helicase ATP-binding" evidence="6">
    <location>
        <begin position="389"/>
        <end position="478"/>
    </location>
</feature>
<accession>A0A1R3GRJ6</accession>
<dbReference type="PANTHER" id="PTHR21529:SF4">
    <property type="entry name" value="TPR AND ANKYRIN REPEAT-CONTAINING PROTEIN 1"/>
    <property type="match status" value="1"/>
</dbReference>
<feature type="domain" description="UvrD-like helicase C-terminal" evidence="7">
    <location>
        <begin position="613"/>
        <end position="701"/>
    </location>
</feature>
<keyword evidence="10" id="KW-1185">Reference proteome</keyword>
<dbReference type="STRING" id="210143.A0A1R3GRJ6"/>
<dbReference type="InterPro" id="IPR014016">
    <property type="entry name" value="UvrD-like_ATP-bd"/>
</dbReference>
<evidence type="ECO:0000259" key="8">
    <source>
        <dbReference type="Pfam" id="PF20073"/>
    </source>
</evidence>
<feature type="region of interest" description="Disordered" evidence="5">
    <location>
        <begin position="833"/>
        <end position="852"/>
    </location>
</feature>
<dbReference type="Pfam" id="PF20073">
    <property type="entry name" value="DUF6469"/>
    <property type="match status" value="1"/>
</dbReference>
<dbReference type="Pfam" id="PF13361">
    <property type="entry name" value="UvrD_C"/>
    <property type="match status" value="1"/>
</dbReference>
<comment type="caution">
    <text evidence="9">The sequence shown here is derived from an EMBL/GenBank/DDBJ whole genome shotgun (WGS) entry which is preliminary data.</text>
</comment>
<dbReference type="SUPFAM" id="SSF52540">
    <property type="entry name" value="P-loop containing nucleoside triphosphate hydrolases"/>
    <property type="match status" value="1"/>
</dbReference>
<dbReference type="GO" id="GO:0005524">
    <property type="term" value="F:ATP binding"/>
    <property type="evidence" value="ECO:0007669"/>
    <property type="project" value="UniProtKB-KW"/>
</dbReference>
<keyword evidence="3" id="KW-0347">Helicase</keyword>
<dbReference type="Proteomes" id="UP000188268">
    <property type="component" value="Unassembled WGS sequence"/>
</dbReference>